<organism evidence="1 2">
    <name type="scientific">Clavibacter michiganensis</name>
    <dbReference type="NCBI Taxonomy" id="28447"/>
    <lineage>
        <taxon>Bacteria</taxon>
        <taxon>Bacillati</taxon>
        <taxon>Actinomycetota</taxon>
        <taxon>Actinomycetes</taxon>
        <taxon>Micrococcales</taxon>
        <taxon>Microbacteriaceae</taxon>
        <taxon>Clavibacter</taxon>
    </lineage>
</organism>
<evidence type="ECO:0000313" key="2">
    <source>
        <dbReference type="Proteomes" id="UP000195106"/>
    </source>
</evidence>
<comment type="caution">
    <text evidence="1">The sequence shown here is derived from an EMBL/GenBank/DDBJ whole genome shotgun (WGS) entry which is preliminary data.</text>
</comment>
<name>A0A251XWD2_9MICO</name>
<dbReference type="EMBL" id="MDHJ01000001">
    <property type="protein sequence ID" value="OUE09894.1"/>
    <property type="molecule type" value="Genomic_DNA"/>
</dbReference>
<dbReference type="AlphaFoldDB" id="A0A251XWD2"/>
<dbReference type="InterPro" id="IPR043519">
    <property type="entry name" value="NT_sf"/>
</dbReference>
<dbReference type="CDD" id="cd05403">
    <property type="entry name" value="NT_KNTase_like"/>
    <property type="match status" value="1"/>
</dbReference>
<accession>A0A251XWD2</accession>
<sequence>MTAVPEAGPVLGLDDDAFLEHVADALHGVPGVRGVALGGSRAQSVQRPDSDWDVAVYYRAAFDPDGLRALGWPGVLSPRGGWGRIFDGGGALHVDGRTVDVHYRDLDAIEAVHEEAVAGRFAVERLLFHPAGLPSTILLAEVGVNRALRGEVPSWGYPPALREAAPGVWWGDAAMTLHYAREGHARHGRVAQCAGLLAEAASMAAHAVLAHRGEWITNEKQLLTRAGLRGVDAVVARIGSEQADLLRAVDDVEALLRDAVRREGIPVAG</sequence>
<dbReference type="SUPFAM" id="SSF81301">
    <property type="entry name" value="Nucleotidyltransferase"/>
    <property type="match status" value="1"/>
</dbReference>
<protein>
    <recommendedName>
        <fullName evidence="3">Nucleotidyltransferase domain-containing protein</fullName>
    </recommendedName>
</protein>
<dbReference type="Proteomes" id="UP000195106">
    <property type="component" value="Unassembled WGS sequence"/>
</dbReference>
<proteinExistence type="predicted"/>
<gene>
    <name evidence="1" type="ORF">CMsap09_13180</name>
</gene>
<evidence type="ECO:0000313" key="1">
    <source>
        <dbReference type="EMBL" id="OUE09894.1"/>
    </source>
</evidence>
<reference evidence="1 2" key="1">
    <citation type="submission" date="2016-08" db="EMBL/GenBank/DDBJ databases">
        <title>Genome sequence of Clavibacter michiganensis spp. strain CASJ009.</title>
        <authorList>
            <person name="Thapa S.P."/>
            <person name="Coaker G."/>
        </authorList>
    </citation>
    <scope>NUCLEOTIDE SEQUENCE [LARGE SCALE GENOMIC DNA]</scope>
    <source>
        <strain evidence="1">CASJ009</strain>
    </source>
</reference>
<evidence type="ECO:0008006" key="3">
    <source>
        <dbReference type="Google" id="ProtNLM"/>
    </source>
</evidence>